<dbReference type="Gene3D" id="2.60.40.1120">
    <property type="entry name" value="Carboxypeptidase-like, regulatory domain"/>
    <property type="match status" value="1"/>
</dbReference>
<dbReference type="Proteomes" id="UP001275084">
    <property type="component" value="Unassembled WGS sequence"/>
</dbReference>
<dbReference type="GO" id="GO:0045490">
    <property type="term" value="P:pectin catabolic process"/>
    <property type="evidence" value="ECO:0007669"/>
    <property type="project" value="TreeGrafter"/>
</dbReference>
<dbReference type="Pfam" id="PF14686">
    <property type="entry name" value="fn3_3"/>
    <property type="match status" value="1"/>
</dbReference>
<comment type="subcellular location">
    <subcellularLocation>
        <location evidence="2">Secreted</location>
    </subcellularLocation>
</comment>
<dbReference type="CDD" id="cd10317">
    <property type="entry name" value="RGL4_C"/>
    <property type="match status" value="1"/>
</dbReference>
<dbReference type="InterPro" id="IPR008979">
    <property type="entry name" value="Galactose-bd-like_sf"/>
</dbReference>
<feature type="signal peptide" evidence="12">
    <location>
        <begin position="1"/>
        <end position="21"/>
    </location>
</feature>
<evidence type="ECO:0000256" key="11">
    <source>
        <dbReference type="ARBA" id="ARBA00023326"/>
    </source>
</evidence>
<evidence type="ECO:0000256" key="9">
    <source>
        <dbReference type="ARBA" id="ARBA00023277"/>
    </source>
</evidence>
<keyword evidence="17" id="KW-1185">Reference proteome</keyword>
<dbReference type="GO" id="GO:0071555">
    <property type="term" value="P:cell wall organization"/>
    <property type="evidence" value="ECO:0007669"/>
    <property type="project" value="UniProtKB-KW"/>
</dbReference>
<dbReference type="Gene3D" id="2.60.120.260">
    <property type="entry name" value="Galactose-binding domain-like"/>
    <property type="match status" value="1"/>
</dbReference>
<name>A0AAJ0ML77_9PEZI</name>
<evidence type="ECO:0000259" key="15">
    <source>
        <dbReference type="Pfam" id="PF14686"/>
    </source>
</evidence>
<sequence>MRSTAVSGAILAWAMGRAVDAAFGVTTKSNSFSIDTNGGLAFDVSKSNGDITNLSYKGVQYQGTSKMTQINSGLGTSKVTADTVNGIVRITVTGGSQPLTHYYVVKPDDPTIYMATYITGEINPGELRFLARLKRSAVPNGWHGDAANLDGCTAFEGKDTFKCPNGQTRCKMYTADRFIDDQVHGVTGNNVGIWLIMPGTAYETSSGGPFMRDINTQSGDDQELYWYMNSGHVRTEPWRYGLMGPYAMRFTTGPKPSANLDTSFFETLSIQGYVPASKRGSVSGTATGVADGFQAVLHWYNNASQYWAIADTNGSYTSPLMKPGTYTTKLYRGEFPIAQDSVTITAGAKTTKNMASTEANPPVVWRIGNFDGQPFELKNGDKIERMHPEDVRMGSWGGSYTVGKSSPKEFPMALFSKKGGDATVTFNVAANQAKAETTLRVGTTLSFKGGRPSVKIGTWTGKDPGAPKLIDSRGVTRGAYRGYGEVYTWKVPAGTLREGSNTLTLGVSGSGDANFLSANYIIDAVELQGPAGADSPRA</sequence>
<protein>
    <recommendedName>
        <fullName evidence="4">rhamnogalacturonan endolyase</fullName>
        <ecNumber evidence="4">4.2.2.23</ecNumber>
    </recommendedName>
</protein>
<dbReference type="GO" id="GO:0030246">
    <property type="term" value="F:carbohydrate binding"/>
    <property type="evidence" value="ECO:0007669"/>
    <property type="project" value="InterPro"/>
</dbReference>
<dbReference type="Pfam" id="PF14683">
    <property type="entry name" value="CBM-like"/>
    <property type="match status" value="1"/>
</dbReference>
<dbReference type="InterPro" id="IPR029413">
    <property type="entry name" value="RG-lyase_II"/>
</dbReference>
<reference evidence="16" key="1">
    <citation type="journal article" date="2023" name="Mol. Phylogenet. Evol.">
        <title>Genome-scale phylogeny and comparative genomics of the fungal order Sordariales.</title>
        <authorList>
            <person name="Hensen N."/>
            <person name="Bonometti L."/>
            <person name="Westerberg I."/>
            <person name="Brannstrom I.O."/>
            <person name="Guillou S."/>
            <person name="Cros-Aarteil S."/>
            <person name="Calhoun S."/>
            <person name="Haridas S."/>
            <person name="Kuo A."/>
            <person name="Mondo S."/>
            <person name="Pangilinan J."/>
            <person name="Riley R."/>
            <person name="LaButti K."/>
            <person name="Andreopoulos B."/>
            <person name="Lipzen A."/>
            <person name="Chen C."/>
            <person name="Yan M."/>
            <person name="Daum C."/>
            <person name="Ng V."/>
            <person name="Clum A."/>
            <person name="Steindorff A."/>
            <person name="Ohm R.A."/>
            <person name="Martin F."/>
            <person name="Silar P."/>
            <person name="Natvig D.O."/>
            <person name="Lalanne C."/>
            <person name="Gautier V."/>
            <person name="Ament-Velasquez S.L."/>
            <person name="Kruys A."/>
            <person name="Hutchinson M.I."/>
            <person name="Powell A.J."/>
            <person name="Barry K."/>
            <person name="Miller A.N."/>
            <person name="Grigoriev I.V."/>
            <person name="Debuchy R."/>
            <person name="Gladieux P."/>
            <person name="Hiltunen Thoren M."/>
            <person name="Johannesson H."/>
        </authorList>
    </citation>
    <scope>NUCLEOTIDE SEQUENCE</scope>
    <source>
        <strain evidence="16">CBS 955.72</strain>
    </source>
</reference>
<evidence type="ECO:0000313" key="16">
    <source>
        <dbReference type="EMBL" id="KAK3364560.1"/>
    </source>
</evidence>
<evidence type="ECO:0000256" key="1">
    <source>
        <dbReference type="ARBA" id="ARBA00001324"/>
    </source>
</evidence>
<dbReference type="GO" id="GO:0005576">
    <property type="term" value="C:extracellular region"/>
    <property type="evidence" value="ECO:0007669"/>
    <property type="project" value="UniProtKB-SubCell"/>
</dbReference>
<comment type="caution">
    <text evidence="16">The sequence shown here is derived from an EMBL/GenBank/DDBJ whole genome shotgun (WGS) entry which is preliminary data.</text>
</comment>
<dbReference type="Pfam" id="PF09284">
    <property type="entry name" value="RhgB_N"/>
    <property type="match status" value="1"/>
</dbReference>
<evidence type="ECO:0000259" key="14">
    <source>
        <dbReference type="Pfam" id="PF14683"/>
    </source>
</evidence>
<accession>A0AAJ0ML77</accession>
<dbReference type="SUPFAM" id="SSF49785">
    <property type="entry name" value="Galactose-binding domain-like"/>
    <property type="match status" value="1"/>
</dbReference>
<dbReference type="InterPro" id="IPR029411">
    <property type="entry name" value="RG-lyase_III"/>
</dbReference>
<evidence type="ECO:0000256" key="10">
    <source>
        <dbReference type="ARBA" id="ARBA00023316"/>
    </source>
</evidence>
<dbReference type="PANTHER" id="PTHR36574">
    <property type="entry name" value="RHAMNOGALACTURONATE LYASE-RELATED"/>
    <property type="match status" value="1"/>
</dbReference>
<dbReference type="InterPro" id="IPR013784">
    <property type="entry name" value="Carb-bd-like_fold"/>
</dbReference>
<proteinExistence type="inferred from homology"/>
<evidence type="ECO:0000256" key="4">
    <source>
        <dbReference type="ARBA" id="ARBA00012437"/>
    </source>
</evidence>
<dbReference type="InterPro" id="IPR014718">
    <property type="entry name" value="GH-type_carb-bd"/>
</dbReference>
<evidence type="ECO:0000256" key="3">
    <source>
        <dbReference type="ARBA" id="ARBA00010418"/>
    </source>
</evidence>
<evidence type="ECO:0000256" key="12">
    <source>
        <dbReference type="SAM" id="SignalP"/>
    </source>
</evidence>
<evidence type="ECO:0000256" key="5">
    <source>
        <dbReference type="ARBA" id="ARBA00022525"/>
    </source>
</evidence>
<evidence type="ECO:0000256" key="2">
    <source>
        <dbReference type="ARBA" id="ARBA00004613"/>
    </source>
</evidence>
<gene>
    <name evidence="16" type="ORF">B0T25DRAFT_620506</name>
</gene>
<keyword evidence="7" id="KW-1015">Disulfide bond</keyword>
<dbReference type="InterPro" id="IPR015364">
    <property type="entry name" value="RhgB_N"/>
</dbReference>
<feature type="domain" description="Rhamnogalacturonase B N-terminal" evidence="13">
    <location>
        <begin position="23"/>
        <end position="272"/>
    </location>
</feature>
<keyword evidence="11" id="KW-0624">Polysaccharide degradation</keyword>
<organism evidence="16 17">
    <name type="scientific">Lasiosphaeria hispida</name>
    <dbReference type="NCBI Taxonomy" id="260671"/>
    <lineage>
        <taxon>Eukaryota</taxon>
        <taxon>Fungi</taxon>
        <taxon>Dikarya</taxon>
        <taxon>Ascomycota</taxon>
        <taxon>Pezizomycotina</taxon>
        <taxon>Sordariomycetes</taxon>
        <taxon>Sordariomycetidae</taxon>
        <taxon>Sordariales</taxon>
        <taxon>Lasiosphaeriaceae</taxon>
        <taxon>Lasiosphaeria</taxon>
    </lineage>
</organism>
<keyword evidence="5" id="KW-0964">Secreted</keyword>
<dbReference type="CDD" id="cd10320">
    <property type="entry name" value="RGL4_N"/>
    <property type="match status" value="1"/>
</dbReference>
<evidence type="ECO:0000256" key="6">
    <source>
        <dbReference type="ARBA" id="ARBA00022729"/>
    </source>
</evidence>
<dbReference type="PANTHER" id="PTHR36574:SF1">
    <property type="entry name" value="RHAMNOGALACTURONATE LYASE-RELATED"/>
    <property type="match status" value="1"/>
</dbReference>
<evidence type="ECO:0000259" key="13">
    <source>
        <dbReference type="Pfam" id="PF09284"/>
    </source>
</evidence>
<evidence type="ECO:0000256" key="8">
    <source>
        <dbReference type="ARBA" id="ARBA00023239"/>
    </source>
</evidence>
<dbReference type="InterPro" id="IPR011013">
    <property type="entry name" value="Gal_mutarotase_sf_dom"/>
</dbReference>
<dbReference type="GO" id="GO:0102210">
    <property type="term" value="F:rhamnogalacturonan endolyase activity"/>
    <property type="evidence" value="ECO:0007669"/>
    <property type="project" value="UniProtKB-EC"/>
</dbReference>
<dbReference type="EC" id="4.2.2.23" evidence="4"/>
<dbReference type="SUPFAM" id="SSF74650">
    <property type="entry name" value="Galactose mutarotase-like"/>
    <property type="match status" value="1"/>
</dbReference>
<evidence type="ECO:0000256" key="7">
    <source>
        <dbReference type="ARBA" id="ARBA00023157"/>
    </source>
</evidence>
<keyword evidence="9" id="KW-0119">Carbohydrate metabolism</keyword>
<dbReference type="SUPFAM" id="SSF49452">
    <property type="entry name" value="Starch-binding domain-like"/>
    <property type="match status" value="1"/>
</dbReference>
<reference evidence="16" key="2">
    <citation type="submission" date="2023-06" db="EMBL/GenBank/DDBJ databases">
        <authorList>
            <consortium name="Lawrence Berkeley National Laboratory"/>
            <person name="Haridas S."/>
            <person name="Hensen N."/>
            <person name="Bonometti L."/>
            <person name="Westerberg I."/>
            <person name="Brannstrom I.O."/>
            <person name="Guillou S."/>
            <person name="Cros-Aarteil S."/>
            <person name="Calhoun S."/>
            <person name="Kuo A."/>
            <person name="Mondo S."/>
            <person name="Pangilinan J."/>
            <person name="Riley R."/>
            <person name="Labutti K."/>
            <person name="Andreopoulos B."/>
            <person name="Lipzen A."/>
            <person name="Chen C."/>
            <person name="Yanf M."/>
            <person name="Daum C."/>
            <person name="Ng V."/>
            <person name="Clum A."/>
            <person name="Steindorff A."/>
            <person name="Ohm R."/>
            <person name="Martin F."/>
            <person name="Silar P."/>
            <person name="Natvig D."/>
            <person name="Lalanne C."/>
            <person name="Gautier V."/>
            <person name="Ament-Velasquez S.L."/>
            <person name="Kruys A."/>
            <person name="Hutchinson M.I."/>
            <person name="Powell A.J."/>
            <person name="Barry K."/>
            <person name="Miller A.N."/>
            <person name="Grigoriev I.V."/>
            <person name="Debuchy R."/>
            <person name="Gladieux P."/>
            <person name="Thoren M.H."/>
            <person name="Johannesson H."/>
        </authorList>
    </citation>
    <scope>NUCLEOTIDE SEQUENCE</scope>
    <source>
        <strain evidence="16">CBS 955.72</strain>
    </source>
</reference>
<keyword evidence="10" id="KW-0961">Cell wall biogenesis/degradation</keyword>
<feature type="chain" id="PRO_5042459215" description="rhamnogalacturonan endolyase" evidence="12">
    <location>
        <begin position="22"/>
        <end position="538"/>
    </location>
</feature>
<dbReference type="EMBL" id="JAUIQD010000001">
    <property type="protein sequence ID" value="KAK3364560.1"/>
    <property type="molecule type" value="Genomic_DNA"/>
</dbReference>
<dbReference type="Gene3D" id="2.70.98.10">
    <property type="match status" value="1"/>
</dbReference>
<comment type="catalytic activity">
    <reaction evidence="1">
        <text>Endotype eliminative cleavage of L-alpha-rhamnopyranosyl-(1-&gt;4)-alpha-D-galactopyranosyluronic acid bonds of rhamnogalacturonan I domains in ramified hairy regions of pectin leaving L-rhamnopyranose at the reducing end and 4-deoxy-4,5-unsaturated D-galactopyranosyluronic acid at the non-reducing end.</text>
        <dbReference type="EC" id="4.2.2.23"/>
    </reaction>
</comment>
<keyword evidence="8" id="KW-0456">Lyase</keyword>
<feature type="domain" description="Rhamnogalacturonan lyase" evidence="14">
    <location>
        <begin position="364"/>
        <end position="527"/>
    </location>
</feature>
<keyword evidence="6 12" id="KW-0732">Signal</keyword>
<dbReference type="AlphaFoldDB" id="A0AAJ0ML77"/>
<dbReference type="InterPro" id="IPR016590">
    <property type="entry name" value="Rhamnogalacturonase_B"/>
</dbReference>
<feature type="domain" description="Rhamnogalacturonan lyase" evidence="15">
    <location>
        <begin position="279"/>
        <end position="351"/>
    </location>
</feature>
<evidence type="ECO:0000313" key="17">
    <source>
        <dbReference type="Proteomes" id="UP001275084"/>
    </source>
</evidence>
<comment type="similarity">
    <text evidence="3">Belongs to the polysaccharide lyase 4 family.</text>
</comment>
<dbReference type="CDD" id="cd10316">
    <property type="entry name" value="RGL4_M"/>
    <property type="match status" value="1"/>
</dbReference>